<proteinExistence type="predicted"/>
<comment type="caution">
    <text evidence="1">The sequence shown here is derived from an EMBL/GenBank/DDBJ whole genome shotgun (WGS) entry which is preliminary data.</text>
</comment>
<organism evidence="1 2">
    <name type="scientific">Rubripirellula reticaptiva</name>
    <dbReference type="NCBI Taxonomy" id="2528013"/>
    <lineage>
        <taxon>Bacteria</taxon>
        <taxon>Pseudomonadati</taxon>
        <taxon>Planctomycetota</taxon>
        <taxon>Planctomycetia</taxon>
        <taxon>Pirellulales</taxon>
        <taxon>Pirellulaceae</taxon>
        <taxon>Rubripirellula</taxon>
    </lineage>
</organism>
<dbReference type="AlphaFoldDB" id="A0A5C6FB37"/>
<evidence type="ECO:0000313" key="2">
    <source>
        <dbReference type="Proteomes" id="UP000317977"/>
    </source>
</evidence>
<name>A0A5C6FB37_9BACT</name>
<sequence length="138" mass="14916">MSDETNDWNFGINKFGIIEMEARTQKIKGCCPAGHHVRGDITMAGQKVRCPRCDVPFIFAPPERAVVVSTGKPSVTESSIMRILGDADPLPPAPTQSVNQIKTRPCPKCSIAISEAVAVCGYCKCYVGATPSFMRELA</sequence>
<keyword evidence="2" id="KW-1185">Reference proteome</keyword>
<gene>
    <name evidence="1" type="ORF">Poly59_09010</name>
</gene>
<accession>A0A5C6FB37</accession>
<reference evidence="1 2" key="1">
    <citation type="submission" date="2019-02" db="EMBL/GenBank/DDBJ databases">
        <title>Deep-cultivation of Planctomycetes and their phenomic and genomic characterization uncovers novel biology.</title>
        <authorList>
            <person name="Wiegand S."/>
            <person name="Jogler M."/>
            <person name="Boedeker C."/>
            <person name="Pinto D."/>
            <person name="Vollmers J."/>
            <person name="Rivas-Marin E."/>
            <person name="Kohn T."/>
            <person name="Peeters S.H."/>
            <person name="Heuer A."/>
            <person name="Rast P."/>
            <person name="Oberbeckmann S."/>
            <person name="Bunk B."/>
            <person name="Jeske O."/>
            <person name="Meyerdierks A."/>
            <person name="Storesund J.E."/>
            <person name="Kallscheuer N."/>
            <person name="Luecker S."/>
            <person name="Lage O.M."/>
            <person name="Pohl T."/>
            <person name="Merkel B.J."/>
            <person name="Hornburger P."/>
            <person name="Mueller R.-W."/>
            <person name="Bruemmer F."/>
            <person name="Labrenz M."/>
            <person name="Spormann A.M."/>
            <person name="Op Den Camp H."/>
            <person name="Overmann J."/>
            <person name="Amann R."/>
            <person name="Jetten M.S.M."/>
            <person name="Mascher T."/>
            <person name="Medema M.H."/>
            <person name="Devos D.P."/>
            <person name="Kaster A.-K."/>
            <person name="Ovreas L."/>
            <person name="Rohde M."/>
            <person name="Galperin M.Y."/>
            <person name="Jogler C."/>
        </authorList>
    </citation>
    <scope>NUCLEOTIDE SEQUENCE [LARGE SCALE GENOMIC DNA]</scope>
    <source>
        <strain evidence="1 2">Poly59</strain>
    </source>
</reference>
<dbReference type="EMBL" id="SJPX01000001">
    <property type="protein sequence ID" value="TWU57992.1"/>
    <property type="molecule type" value="Genomic_DNA"/>
</dbReference>
<evidence type="ECO:0000313" key="1">
    <source>
        <dbReference type="EMBL" id="TWU57992.1"/>
    </source>
</evidence>
<protein>
    <submittedName>
        <fullName evidence="1">Uncharacterized protein</fullName>
    </submittedName>
</protein>
<dbReference type="OrthoDB" id="286745at2"/>
<dbReference type="Proteomes" id="UP000317977">
    <property type="component" value="Unassembled WGS sequence"/>
</dbReference>